<dbReference type="EMBL" id="JAGIZB010000041">
    <property type="protein sequence ID" value="MBP0447555.1"/>
    <property type="molecule type" value="Genomic_DNA"/>
</dbReference>
<evidence type="ECO:0000256" key="1">
    <source>
        <dbReference type="ARBA" id="ARBA00010790"/>
    </source>
</evidence>
<keyword evidence="2" id="KW-0285">Flavoprotein</keyword>
<gene>
    <name evidence="7" type="ORF">J8J14_22610</name>
</gene>
<feature type="domain" description="Glucose-methanol-choline oxidoreductase C-terminal" evidence="6">
    <location>
        <begin position="440"/>
        <end position="563"/>
    </location>
</feature>
<organism evidence="7 8">
    <name type="scientific">Pararoseomonas baculiformis</name>
    <dbReference type="NCBI Taxonomy" id="2820812"/>
    <lineage>
        <taxon>Bacteria</taxon>
        <taxon>Pseudomonadati</taxon>
        <taxon>Pseudomonadota</taxon>
        <taxon>Alphaproteobacteria</taxon>
        <taxon>Acetobacterales</taxon>
        <taxon>Acetobacteraceae</taxon>
        <taxon>Pararoseomonas</taxon>
    </lineage>
</organism>
<dbReference type="SUPFAM" id="SSF51905">
    <property type="entry name" value="FAD/NAD(P)-binding domain"/>
    <property type="match status" value="1"/>
</dbReference>
<feature type="domain" description="Glucose-methanol-choline oxidoreductase N-terminal" evidence="5">
    <location>
        <begin position="229"/>
        <end position="341"/>
    </location>
</feature>
<sequence length="584" mass="64004">MPSVDVVLVGFGWTGALLAKELTDAGHSVLALERGRGRQTVPDWQTPAMHDELKYAVRHGLMQDTSKETLTFRNFEGQEALPMRQLGSFLPGTGLGGAGVHWNGQTYRFQESDFILRSHLLRRYGAGIIAEGLTIQDWGITYAELEPYYDRFEKICGIGGKAGNLRGAIQPGGDPFEAPRSDEYPNPPLEMPHASALFARAAANVGLHPYPVPAANASRPYRNPYGCEMQPCNFCGFCERFGCEHFAKASPQVCVLPALEGRQNFELRTGCQVTRVNYDRTSRRATGVTYVDARGREIEQPAGMVALCAFAFHNVRLLLLSGIGRPYDPNTGEGVVGKNYTYQTMSGAAVFHDASVRINPYMGAGAAGMVAQDYNGENFDHGGLGFVGGAYIAAYMTGGRPIQHHPVPSDTPRWGADWKRAVREHYNSTVAISVHGSSMPHRGNHLDLDPTYRDAYGNPLLRLTFDFPANDRLMSDFLTDRAMEVARAMGGRAEASRRTGHYSVVPYQTTHNTGGAIMGTNPQESAVNRYLQCWDAHNVFVMGATVFPHNPGYNPTDTVGALALWAARAIRDDYLPNPRPLVDA</sequence>
<evidence type="ECO:0000256" key="4">
    <source>
        <dbReference type="ARBA" id="ARBA00023002"/>
    </source>
</evidence>
<comment type="similarity">
    <text evidence="1">Belongs to the GMC oxidoreductase family.</text>
</comment>
<dbReference type="InterPro" id="IPR007867">
    <property type="entry name" value="GMC_OxRtase_C"/>
</dbReference>
<comment type="caution">
    <text evidence="7">The sequence shown here is derived from an EMBL/GenBank/DDBJ whole genome shotgun (WGS) entry which is preliminary data.</text>
</comment>
<evidence type="ECO:0000313" key="8">
    <source>
        <dbReference type="Proteomes" id="UP000681594"/>
    </source>
</evidence>
<accession>A0ABS4AKJ6</accession>
<evidence type="ECO:0000256" key="3">
    <source>
        <dbReference type="ARBA" id="ARBA00022827"/>
    </source>
</evidence>
<dbReference type="SUPFAM" id="SSF54373">
    <property type="entry name" value="FAD-linked reductases, C-terminal domain"/>
    <property type="match status" value="1"/>
</dbReference>
<dbReference type="Pfam" id="PF05199">
    <property type="entry name" value="GMC_oxred_C"/>
    <property type="match status" value="1"/>
</dbReference>
<evidence type="ECO:0000259" key="6">
    <source>
        <dbReference type="Pfam" id="PF05199"/>
    </source>
</evidence>
<dbReference type="Proteomes" id="UP000681594">
    <property type="component" value="Unassembled WGS sequence"/>
</dbReference>
<keyword evidence="8" id="KW-1185">Reference proteome</keyword>
<dbReference type="PANTHER" id="PTHR46056">
    <property type="entry name" value="LONG-CHAIN-ALCOHOL OXIDASE"/>
    <property type="match status" value="1"/>
</dbReference>
<evidence type="ECO:0000259" key="5">
    <source>
        <dbReference type="Pfam" id="PF00732"/>
    </source>
</evidence>
<keyword evidence="4" id="KW-0560">Oxidoreductase</keyword>
<reference evidence="7 8" key="1">
    <citation type="submission" date="2021-03" db="EMBL/GenBank/DDBJ databases">
        <authorList>
            <person name="So Y."/>
        </authorList>
    </citation>
    <scope>NUCLEOTIDE SEQUENCE [LARGE SCALE GENOMIC DNA]</scope>
    <source>
        <strain evidence="7 8">SSH11</strain>
    </source>
</reference>
<name>A0ABS4AKJ6_9PROT</name>
<dbReference type="InterPro" id="IPR036188">
    <property type="entry name" value="FAD/NAD-bd_sf"/>
</dbReference>
<dbReference type="Pfam" id="PF00732">
    <property type="entry name" value="GMC_oxred_N"/>
    <property type="match status" value="1"/>
</dbReference>
<keyword evidence="3" id="KW-0274">FAD</keyword>
<evidence type="ECO:0000256" key="2">
    <source>
        <dbReference type="ARBA" id="ARBA00022630"/>
    </source>
</evidence>
<dbReference type="PANTHER" id="PTHR46056:SF12">
    <property type="entry name" value="LONG-CHAIN-ALCOHOL OXIDASE"/>
    <property type="match status" value="1"/>
</dbReference>
<dbReference type="Gene3D" id="3.50.50.60">
    <property type="entry name" value="FAD/NAD(P)-binding domain"/>
    <property type="match status" value="2"/>
</dbReference>
<proteinExistence type="inferred from homology"/>
<dbReference type="InterPro" id="IPR000172">
    <property type="entry name" value="GMC_OxRdtase_N"/>
</dbReference>
<protein>
    <submittedName>
        <fullName evidence="7">GMC family oxidoreductase</fullName>
    </submittedName>
</protein>
<evidence type="ECO:0000313" key="7">
    <source>
        <dbReference type="EMBL" id="MBP0447555.1"/>
    </source>
</evidence>